<dbReference type="InterPro" id="IPR036412">
    <property type="entry name" value="HAD-like_sf"/>
</dbReference>
<dbReference type="Gene3D" id="3.40.50.1000">
    <property type="entry name" value="HAD superfamily/HAD-like"/>
    <property type="match status" value="2"/>
</dbReference>
<protein>
    <recommendedName>
        <fullName evidence="5">Haloacid dehalogenase-like hydrolase domain-containing protein 2</fullName>
    </recommendedName>
</protein>
<comment type="caution">
    <text evidence="6">The sequence shown here is derived from an EMBL/GenBank/DDBJ whole genome shotgun (WGS) entry which is preliminary data.</text>
</comment>
<dbReference type="Proteomes" id="UP000678393">
    <property type="component" value="Unassembled WGS sequence"/>
</dbReference>
<evidence type="ECO:0000256" key="2">
    <source>
        <dbReference type="ARBA" id="ARBA00007958"/>
    </source>
</evidence>
<comment type="similarity">
    <text evidence="2">Belongs to the HAD-like hydrolase superfamily.</text>
</comment>
<dbReference type="FunFam" id="3.40.50.1000:FF:000060">
    <property type="entry name" value="Haloacid dehalogenase-like hydrolase domain-containing protein 2"/>
    <property type="match status" value="1"/>
</dbReference>
<dbReference type="PANTHER" id="PTHR19288:SF46">
    <property type="entry name" value="HALOACID DEHALOGENASE-LIKE HYDROLASE DOMAIN-CONTAINING PROTEIN 2"/>
    <property type="match status" value="1"/>
</dbReference>
<dbReference type="InterPro" id="IPR006357">
    <property type="entry name" value="HAD-SF_hydro_IIA"/>
</dbReference>
<evidence type="ECO:0000256" key="3">
    <source>
        <dbReference type="ARBA" id="ARBA00022723"/>
    </source>
</evidence>
<dbReference type="CDD" id="cd07509">
    <property type="entry name" value="HAD_PPase"/>
    <property type="match status" value="1"/>
</dbReference>
<evidence type="ECO:0000313" key="7">
    <source>
        <dbReference type="Proteomes" id="UP000678393"/>
    </source>
</evidence>
<keyword evidence="3" id="KW-0479">Metal-binding</keyword>
<accession>A0A8S4A7U7</accession>
<organism evidence="6 7">
    <name type="scientific">Candidula unifasciata</name>
    <dbReference type="NCBI Taxonomy" id="100452"/>
    <lineage>
        <taxon>Eukaryota</taxon>
        <taxon>Metazoa</taxon>
        <taxon>Spiralia</taxon>
        <taxon>Lophotrochozoa</taxon>
        <taxon>Mollusca</taxon>
        <taxon>Gastropoda</taxon>
        <taxon>Heterobranchia</taxon>
        <taxon>Euthyneura</taxon>
        <taxon>Panpulmonata</taxon>
        <taxon>Eupulmonata</taxon>
        <taxon>Stylommatophora</taxon>
        <taxon>Helicina</taxon>
        <taxon>Helicoidea</taxon>
        <taxon>Geomitridae</taxon>
        <taxon>Candidula</taxon>
    </lineage>
</organism>
<dbReference type="InterPro" id="IPR006355">
    <property type="entry name" value="LHPP/HDHD2"/>
</dbReference>
<dbReference type="NCBIfam" id="TIGR01460">
    <property type="entry name" value="HAD-SF-IIA"/>
    <property type="match status" value="1"/>
</dbReference>
<dbReference type="PANTHER" id="PTHR19288">
    <property type="entry name" value="4-NITROPHENYLPHOSPHATASE-RELATED"/>
    <property type="match status" value="1"/>
</dbReference>
<keyword evidence="4" id="KW-0460">Magnesium</keyword>
<evidence type="ECO:0000256" key="5">
    <source>
        <dbReference type="ARBA" id="ARBA00039666"/>
    </source>
</evidence>
<reference evidence="6" key="1">
    <citation type="submission" date="2021-04" db="EMBL/GenBank/DDBJ databases">
        <authorList>
            <consortium name="Molecular Ecology Group"/>
        </authorList>
    </citation>
    <scope>NUCLEOTIDE SEQUENCE</scope>
</reference>
<evidence type="ECO:0000256" key="4">
    <source>
        <dbReference type="ARBA" id="ARBA00022842"/>
    </source>
</evidence>
<dbReference type="Pfam" id="PF13242">
    <property type="entry name" value="Hydrolase_like"/>
    <property type="match status" value="1"/>
</dbReference>
<name>A0A8S4A7U7_9EUPU</name>
<dbReference type="OrthoDB" id="426235at2759"/>
<keyword evidence="7" id="KW-1185">Reference proteome</keyword>
<dbReference type="NCBIfam" id="TIGR01458">
    <property type="entry name" value="HAD-SF-IIA-hyp3"/>
    <property type="match status" value="1"/>
</dbReference>
<dbReference type="SUPFAM" id="SSF56784">
    <property type="entry name" value="HAD-like"/>
    <property type="match status" value="1"/>
</dbReference>
<dbReference type="GO" id="GO:0016791">
    <property type="term" value="F:phosphatase activity"/>
    <property type="evidence" value="ECO:0007669"/>
    <property type="project" value="InterPro"/>
</dbReference>
<dbReference type="EMBL" id="CAJHNH020007112">
    <property type="protein sequence ID" value="CAG5134371.1"/>
    <property type="molecule type" value="Genomic_DNA"/>
</dbReference>
<comment type="cofactor">
    <cofactor evidence="1">
        <name>Mg(2+)</name>
        <dbReference type="ChEBI" id="CHEBI:18420"/>
    </cofactor>
</comment>
<dbReference type="GO" id="GO:0005737">
    <property type="term" value="C:cytoplasm"/>
    <property type="evidence" value="ECO:0007669"/>
    <property type="project" value="TreeGrafter"/>
</dbReference>
<dbReference type="GO" id="GO:0046872">
    <property type="term" value="F:metal ion binding"/>
    <property type="evidence" value="ECO:0007669"/>
    <property type="project" value="UniProtKB-KW"/>
</dbReference>
<dbReference type="Pfam" id="PF13344">
    <property type="entry name" value="Hydrolase_6"/>
    <property type="match status" value="1"/>
</dbReference>
<dbReference type="AlphaFoldDB" id="A0A8S4A7U7"/>
<sequence length="257" mass="28032">MAGSVKAVLVDLSGTLHIDDDPTPGAVEALNRLKALENIRIKFVTNTTKESKRFLIARLQKIGFSVQNEEVFSSLSAARKLLDDRQLRPFFMIDKKALEDFEGISQENPNAVVIGLAPEEFYYEKMNTAMRLLRGGASLIAIHKAKYYKRNDGLALGPGPFVAALEYATDCKAEVVGKPSESFFVSSIASLGCVPSECIMVGDDVNDDIAGAQAAGMRGILVRTGKYRDGDENKISPPPFRVADNFSQAVDVIKELL</sequence>
<evidence type="ECO:0000256" key="1">
    <source>
        <dbReference type="ARBA" id="ARBA00001946"/>
    </source>
</evidence>
<dbReference type="InterPro" id="IPR023214">
    <property type="entry name" value="HAD_sf"/>
</dbReference>
<evidence type="ECO:0000313" key="6">
    <source>
        <dbReference type="EMBL" id="CAG5134371.1"/>
    </source>
</evidence>
<proteinExistence type="inferred from homology"/>
<gene>
    <name evidence="6" type="ORF">CUNI_LOCUS19929</name>
</gene>